<keyword evidence="2" id="KW-1185">Reference proteome</keyword>
<dbReference type="EMBL" id="BSPL01000017">
    <property type="protein sequence ID" value="GLS71621.1"/>
    <property type="molecule type" value="Genomic_DNA"/>
</dbReference>
<name>A0AA37WSZ8_9HYPH</name>
<evidence type="ECO:0000313" key="1">
    <source>
        <dbReference type="EMBL" id="GLS71621.1"/>
    </source>
</evidence>
<dbReference type="Proteomes" id="UP001157440">
    <property type="component" value="Unassembled WGS sequence"/>
</dbReference>
<dbReference type="Pfam" id="PF20293">
    <property type="entry name" value="MC6"/>
    <property type="match status" value="1"/>
</dbReference>
<gene>
    <name evidence="1" type="ORF">GCM10007890_36340</name>
</gene>
<dbReference type="AlphaFoldDB" id="A0AA37WSZ8"/>
<dbReference type="InterPro" id="IPR046897">
    <property type="entry name" value="ABC-3C_MC6"/>
</dbReference>
<dbReference type="RefSeq" id="WP_238193843.1">
    <property type="nucleotide sequence ID" value="NZ_BPQZ01000001.1"/>
</dbReference>
<proteinExistence type="predicted"/>
<accession>A0AA37WSZ8</accession>
<comment type="caution">
    <text evidence="1">The sequence shown here is derived from an EMBL/GenBank/DDBJ whole genome shotgun (WGS) entry which is preliminary data.</text>
</comment>
<sequence length="83" mass="8867">MILPGKHLSGARSLIGVGGEILELLGQPREVSDLWDGFRTARAARQQSDPVSFDWFVTALTFLYTVGAVHMAGGMIRPGGGEP</sequence>
<evidence type="ECO:0000313" key="2">
    <source>
        <dbReference type="Proteomes" id="UP001157440"/>
    </source>
</evidence>
<protein>
    <submittedName>
        <fullName evidence="1">Uncharacterized protein</fullName>
    </submittedName>
</protein>
<organism evidence="1 2">
    <name type="scientific">Methylobacterium tardum</name>
    <dbReference type="NCBI Taxonomy" id="374432"/>
    <lineage>
        <taxon>Bacteria</taxon>
        <taxon>Pseudomonadati</taxon>
        <taxon>Pseudomonadota</taxon>
        <taxon>Alphaproteobacteria</taxon>
        <taxon>Hyphomicrobiales</taxon>
        <taxon>Methylobacteriaceae</taxon>
        <taxon>Methylobacterium</taxon>
    </lineage>
</organism>
<reference evidence="2" key="1">
    <citation type="journal article" date="2019" name="Int. J. Syst. Evol. Microbiol.">
        <title>The Global Catalogue of Microorganisms (GCM) 10K type strain sequencing project: providing services to taxonomists for standard genome sequencing and annotation.</title>
        <authorList>
            <consortium name="The Broad Institute Genomics Platform"/>
            <consortium name="The Broad Institute Genome Sequencing Center for Infectious Disease"/>
            <person name="Wu L."/>
            <person name="Ma J."/>
        </authorList>
    </citation>
    <scope>NUCLEOTIDE SEQUENCE [LARGE SCALE GENOMIC DNA]</scope>
    <source>
        <strain evidence="2">NBRC 103632</strain>
    </source>
</reference>